<dbReference type="Pfam" id="PF21294">
    <property type="entry name" value="Polysacc_lyase_14"/>
    <property type="match status" value="1"/>
</dbReference>
<dbReference type="OrthoDB" id="2395160at2759"/>
<dbReference type="AlphaFoldDB" id="A0A8H7VJW3"/>
<name>A0A8H7VJW3_9FUNG</name>
<feature type="chain" id="PRO_5034401845" description="Polysaccharide lyase 14 domain-containing protein" evidence="1">
    <location>
        <begin position="21"/>
        <end position="324"/>
    </location>
</feature>
<feature type="domain" description="Polysaccharide lyase 14" evidence="2">
    <location>
        <begin position="76"/>
        <end position="287"/>
    </location>
</feature>
<evidence type="ECO:0000256" key="1">
    <source>
        <dbReference type="SAM" id="SignalP"/>
    </source>
</evidence>
<accession>A0A8H7VJW3</accession>
<dbReference type="InterPro" id="IPR048958">
    <property type="entry name" value="Polysacc_lyase_14"/>
</dbReference>
<protein>
    <recommendedName>
        <fullName evidence="2">Polysaccharide lyase 14 domain-containing protein</fullName>
    </recommendedName>
</protein>
<dbReference type="PANTHER" id="PTHR40124">
    <property type="match status" value="1"/>
</dbReference>
<reference evidence="3 4" key="1">
    <citation type="submission" date="2020-12" db="EMBL/GenBank/DDBJ databases">
        <title>Metabolic potential, ecology and presence of endohyphal bacteria is reflected in genomic diversity of Mucoromycotina.</title>
        <authorList>
            <person name="Muszewska A."/>
            <person name="Okrasinska A."/>
            <person name="Steczkiewicz K."/>
            <person name="Drgas O."/>
            <person name="Orlowska M."/>
            <person name="Perlinska-Lenart U."/>
            <person name="Aleksandrzak-Piekarczyk T."/>
            <person name="Szatraj K."/>
            <person name="Zielenkiewicz U."/>
            <person name="Pilsyk S."/>
            <person name="Malc E."/>
            <person name="Mieczkowski P."/>
            <person name="Kruszewska J.S."/>
            <person name="Biernat P."/>
            <person name="Pawlowska J."/>
        </authorList>
    </citation>
    <scope>NUCLEOTIDE SEQUENCE [LARGE SCALE GENOMIC DNA]</scope>
    <source>
        <strain evidence="3 4">CBS 142.35</strain>
    </source>
</reference>
<dbReference type="EMBL" id="JAEPRB010000026">
    <property type="protein sequence ID" value="KAG2225546.1"/>
    <property type="molecule type" value="Genomic_DNA"/>
</dbReference>
<dbReference type="Gene3D" id="2.60.120.200">
    <property type="match status" value="1"/>
</dbReference>
<evidence type="ECO:0000313" key="3">
    <source>
        <dbReference type="EMBL" id="KAG2225546.1"/>
    </source>
</evidence>
<gene>
    <name evidence="3" type="ORF">INT45_013657</name>
</gene>
<organism evidence="3 4">
    <name type="scientific">Circinella minor</name>
    <dbReference type="NCBI Taxonomy" id="1195481"/>
    <lineage>
        <taxon>Eukaryota</taxon>
        <taxon>Fungi</taxon>
        <taxon>Fungi incertae sedis</taxon>
        <taxon>Mucoromycota</taxon>
        <taxon>Mucoromycotina</taxon>
        <taxon>Mucoromycetes</taxon>
        <taxon>Mucorales</taxon>
        <taxon>Lichtheimiaceae</taxon>
        <taxon>Circinella</taxon>
    </lineage>
</organism>
<proteinExistence type="predicted"/>
<dbReference type="Proteomes" id="UP000646827">
    <property type="component" value="Unassembled WGS sequence"/>
</dbReference>
<sequence>MYLIPQLAVLASSLLAISSAQSLSSRANELGLKQTWTAPMGDDGSANSFLKDQWGVSTANFYGNSDVKFESDPITQNGTVLSVVYPAGSYSPSGSKSNDGSMGGAEFNAAPIEGNFDAALLSYELAFAENFDWVLGGKLPGLFGGSSDESCSGGNEADGSNCYSMRLMWRQSGAGEAYGYIPDKSICGSSSTQCNDEYGISFSRGVMSFKTNQWTKLEIYVKINNATADNGVLQVWQDGSLVINQQKIKYRTSNAIAASSIMFSTFFGGGDTKYATPVDTFTYYKNIEYSVGNQVELSDSSSTRVTTAYSFVALAAVACYFVSL</sequence>
<evidence type="ECO:0000313" key="4">
    <source>
        <dbReference type="Proteomes" id="UP000646827"/>
    </source>
</evidence>
<dbReference type="PANTHER" id="PTHR40124:SF1">
    <property type="entry name" value="DISAGGREGATASE RELATED REPEAT PROTEIN"/>
    <property type="match status" value="1"/>
</dbReference>
<evidence type="ECO:0000259" key="2">
    <source>
        <dbReference type="Pfam" id="PF21294"/>
    </source>
</evidence>
<comment type="caution">
    <text evidence="3">The sequence shown here is derived from an EMBL/GenBank/DDBJ whole genome shotgun (WGS) entry which is preliminary data.</text>
</comment>
<keyword evidence="1" id="KW-0732">Signal</keyword>
<feature type="signal peptide" evidence="1">
    <location>
        <begin position="1"/>
        <end position="20"/>
    </location>
</feature>
<keyword evidence="4" id="KW-1185">Reference proteome</keyword>